<evidence type="ECO:0000256" key="1">
    <source>
        <dbReference type="ARBA" id="ARBA00006217"/>
    </source>
</evidence>
<dbReference type="InterPro" id="IPR036874">
    <property type="entry name" value="Carbonic_anhydrase_sf"/>
</dbReference>
<evidence type="ECO:0000313" key="5">
    <source>
        <dbReference type="EMBL" id="SDZ61928.1"/>
    </source>
</evidence>
<dbReference type="Pfam" id="PF00484">
    <property type="entry name" value="Pro_CA"/>
    <property type="match status" value="1"/>
</dbReference>
<comment type="cofactor">
    <cofactor evidence="4">
        <name>Zn(2+)</name>
        <dbReference type="ChEBI" id="CHEBI:29105"/>
    </cofactor>
    <text evidence="4">Binds 1 zinc ion per subunit.</text>
</comment>
<dbReference type="SUPFAM" id="SSF53056">
    <property type="entry name" value="beta-carbonic anhydrase, cab"/>
    <property type="match status" value="1"/>
</dbReference>
<dbReference type="EMBL" id="FNPX01000036">
    <property type="protein sequence ID" value="SDZ61928.1"/>
    <property type="molecule type" value="Genomic_DNA"/>
</dbReference>
<feature type="binding site" evidence="4">
    <location>
        <position position="97"/>
    </location>
    <ligand>
        <name>Zn(2+)</name>
        <dbReference type="ChEBI" id="CHEBI:29105"/>
    </ligand>
</feature>
<comment type="similarity">
    <text evidence="1">Belongs to the beta-class carbonic anhydrase family.</text>
</comment>
<dbReference type="Gene3D" id="3.40.1050.10">
    <property type="entry name" value="Carbonic anhydrase"/>
    <property type="match status" value="1"/>
</dbReference>
<feature type="binding site" evidence="4">
    <location>
        <position position="36"/>
    </location>
    <ligand>
        <name>Zn(2+)</name>
        <dbReference type="ChEBI" id="CHEBI:29105"/>
    </ligand>
</feature>
<protein>
    <submittedName>
        <fullName evidence="5">Carbonic anhydrase</fullName>
    </submittedName>
</protein>
<keyword evidence="3 4" id="KW-0862">Zinc</keyword>
<gene>
    <name evidence="5" type="ORF">SAMN05444004_13610</name>
</gene>
<feature type="binding site" evidence="4">
    <location>
        <position position="38"/>
    </location>
    <ligand>
        <name>Zn(2+)</name>
        <dbReference type="ChEBI" id="CHEBI:29105"/>
    </ligand>
</feature>
<keyword evidence="2 4" id="KW-0479">Metal-binding</keyword>
<proteinExistence type="inferred from homology"/>
<organism evidence="5 6">
    <name type="scientific">Jannaschia faecimaris</name>
    <dbReference type="NCBI Taxonomy" id="1244108"/>
    <lineage>
        <taxon>Bacteria</taxon>
        <taxon>Pseudomonadati</taxon>
        <taxon>Pseudomonadota</taxon>
        <taxon>Alphaproteobacteria</taxon>
        <taxon>Rhodobacterales</taxon>
        <taxon>Roseobacteraceae</taxon>
        <taxon>Jannaschia</taxon>
    </lineage>
</organism>
<name>A0A1H3UHP2_9RHOB</name>
<evidence type="ECO:0000256" key="2">
    <source>
        <dbReference type="ARBA" id="ARBA00022723"/>
    </source>
</evidence>
<dbReference type="AlphaFoldDB" id="A0A1H3UHP2"/>
<reference evidence="6" key="1">
    <citation type="submission" date="2016-10" db="EMBL/GenBank/DDBJ databases">
        <authorList>
            <person name="Varghese N."/>
            <person name="Submissions S."/>
        </authorList>
    </citation>
    <scope>NUCLEOTIDE SEQUENCE [LARGE SCALE GENOMIC DNA]</scope>
    <source>
        <strain evidence="6">DSM 100420</strain>
    </source>
</reference>
<keyword evidence="6" id="KW-1185">Reference proteome</keyword>
<dbReference type="GO" id="GO:0004089">
    <property type="term" value="F:carbonate dehydratase activity"/>
    <property type="evidence" value="ECO:0007669"/>
    <property type="project" value="InterPro"/>
</dbReference>
<sequence length="190" mass="20138">MNIQNELIARNACFAATFERGDMPMLPQLRTLIVTCIDARVDPAHILGLDLGEAIVARNNGGRVTRAVIEEILTLTVLVGAATGGQESAFNIVLLQHTNCGAQRLADPQLQGMLQQKFGIDVSEYAITDQAADLMTDIGRLADAPGMPGEMTVSAMVYDVATGAVQEVAPVKSLAEYRAANVDAAVPMAE</sequence>
<evidence type="ECO:0000256" key="4">
    <source>
        <dbReference type="PIRSR" id="PIRSR601765-1"/>
    </source>
</evidence>
<evidence type="ECO:0000313" key="6">
    <source>
        <dbReference type="Proteomes" id="UP000198914"/>
    </source>
</evidence>
<dbReference type="SMART" id="SM00947">
    <property type="entry name" value="Pro_CA"/>
    <property type="match status" value="1"/>
</dbReference>
<dbReference type="PANTHER" id="PTHR43175:SF3">
    <property type="entry name" value="CARBON DISULFIDE HYDROLASE"/>
    <property type="match status" value="1"/>
</dbReference>
<evidence type="ECO:0000256" key="3">
    <source>
        <dbReference type="ARBA" id="ARBA00022833"/>
    </source>
</evidence>
<dbReference type="GO" id="GO:0008270">
    <property type="term" value="F:zinc ion binding"/>
    <property type="evidence" value="ECO:0007669"/>
    <property type="project" value="InterPro"/>
</dbReference>
<accession>A0A1H3UHP2</accession>
<dbReference type="InterPro" id="IPR001765">
    <property type="entry name" value="Carbonic_anhydrase"/>
</dbReference>
<dbReference type="PANTHER" id="PTHR43175">
    <property type="entry name" value="CARBONIC ANHYDRASE"/>
    <property type="match status" value="1"/>
</dbReference>
<dbReference type="STRING" id="1244108.SAMN05444004_13610"/>
<feature type="binding site" evidence="4">
    <location>
        <position position="100"/>
    </location>
    <ligand>
        <name>Zn(2+)</name>
        <dbReference type="ChEBI" id="CHEBI:29105"/>
    </ligand>
</feature>
<dbReference type="Proteomes" id="UP000198914">
    <property type="component" value="Unassembled WGS sequence"/>
</dbReference>